<evidence type="ECO:0000259" key="2">
    <source>
        <dbReference type="Pfam" id="PF12697"/>
    </source>
</evidence>
<dbReference type="RefSeq" id="WP_199020345.1">
    <property type="nucleotide sequence ID" value="NZ_JAELUP010000097.1"/>
</dbReference>
<dbReference type="InterPro" id="IPR029058">
    <property type="entry name" value="AB_hydrolase_fold"/>
</dbReference>
<gene>
    <name evidence="3" type="ORF">JFN88_16415</name>
</gene>
<keyword evidence="1" id="KW-0812">Transmembrane</keyword>
<keyword evidence="3" id="KW-0378">Hydrolase</keyword>
<dbReference type="Pfam" id="PF12697">
    <property type="entry name" value="Abhydrolase_6"/>
    <property type="match status" value="1"/>
</dbReference>
<dbReference type="Gene3D" id="3.40.50.1820">
    <property type="entry name" value="alpha/beta hydrolase"/>
    <property type="match status" value="1"/>
</dbReference>
<feature type="transmembrane region" description="Helical" evidence="1">
    <location>
        <begin position="43"/>
        <end position="71"/>
    </location>
</feature>
<organism evidence="3 4">
    <name type="scientific">Paenibacillus roseus</name>
    <dbReference type="NCBI Taxonomy" id="2798579"/>
    <lineage>
        <taxon>Bacteria</taxon>
        <taxon>Bacillati</taxon>
        <taxon>Bacillota</taxon>
        <taxon>Bacilli</taxon>
        <taxon>Bacillales</taxon>
        <taxon>Paenibacillaceae</taxon>
        <taxon>Paenibacillus</taxon>
    </lineage>
</organism>
<protein>
    <submittedName>
        <fullName evidence="3">Alpha/beta fold hydrolase</fullName>
    </submittedName>
</protein>
<accession>A0A934MW52</accession>
<sequence length="348" mass="38676">MNSTILTPVPLEGGLTTVPQPVLQPLPGIRPLPAAERARSRHIAIAALSAFVAFVLFTLLAFHGYVAWMLAYPYVAPLTSNPMEAKSLPYHDVQFQSASGKTTVDGWFIPAEKTSPKTVVFSHGYGANREETWVPMYELAELVHRLNYNVLMFDYGYASSVHKTPATGGREESQQLLAAVDYAKSQGAGEVIVWGFSMGAGTALQTALLTDEIDAMILDSTFLADTDTLYYNVQQIINLPRYPSVPLINSMLPLWTGTSLDHIPAEQIKHEAFPMPIYMIHGTSDSKAPYRTAEQISGFQQNPLSRVWIVENGQHEMLFREHPKEYIQRAALFLSQVESEPNQINNHL</sequence>
<dbReference type="SUPFAM" id="SSF53474">
    <property type="entry name" value="alpha/beta-Hydrolases"/>
    <property type="match status" value="1"/>
</dbReference>
<dbReference type="AlphaFoldDB" id="A0A934MW52"/>
<proteinExistence type="predicted"/>
<feature type="domain" description="AB hydrolase-1" evidence="2">
    <location>
        <begin position="119"/>
        <end position="326"/>
    </location>
</feature>
<dbReference type="PANTHER" id="PTHR12277:SF81">
    <property type="entry name" value="PROTEIN ABHD13"/>
    <property type="match status" value="1"/>
</dbReference>
<dbReference type="PANTHER" id="PTHR12277">
    <property type="entry name" value="ALPHA/BETA HYDROLASE DOMAIN-CONTAINING PROTEIN"/>
    <property type="match status" value="1"/>
</dbReference>
<reference evidence="3" key="1">
    <citation type="submission" date="2020-12" db="EMBL/GenBank/DDBJ databases">
        <authorList>
            <person name="Huq M.A."/>
        </authorList>
    </citation>
    <scope>NUCLEOTIDE SEQUENCE</scope>
    <source>
        <strain evidence="3">MAHUQ-46</strain>
    </source>
</reference>
<dbReference type="InterPro" id="IPR000073">
    <property type="entry name" value="AB_hydrolase_1"/>
</dbReference>
<evidence type="ECO:0000313" key="4">
    <source>
        <dbReference type="Proteomes" id="UP000640274"/>
    </source>
</evidence>
<comment type="caution">
    <text evidence="3">The sequence shown here is derived from an EMBL/GenBank/DDBJ whole genome shotgun (WGS) entry which is preliminary data.</text>
</comment>
<dbReference type="EMBL" id="JAELUP010000097">
    <property type="protein sequence ID" value="MBJ6362802.1"/>
    <property type="molecule type" value="Genomic_DNA"/>
</dbReference>
<keyword evidence="1" id="KW-1133">Transmembrane helix</keyword>
<dbReference type="Proteomes" id="UP000640274">
    <property type="component" value="Unassembled WGS sequence"/>
</dbReference>
<dbReference type="GO" id="GO:0016787">
    <property type="term" value="F:hydrolase activity"/>
    <property type="evidence" value="ECO:0007669"/>
    <property type="project" value="UniProtKB-KW"/>
</dbReference>
<evidence type="ECO:0000313" key="3">
    <source>
        <dbReference type="EMBL" id="MBJ6362802.1"/>
    </source>
</evidence>
<keyword evidence="1" id="KW-0472">Membrane</keyword>
<evidence type="ECO:0000256" key="1">
    <source>
        <dbReference type="SAM" id="Phobius"/>
    </source>
</evidence>
<name>A0A934MW52_9BACL</name>
<keyword evidence="4" id="KW-1185">Reference proteome</keyword>